<evidence type="ECO:0000313" key="3">
    <source>
        <dbReference type="Proteomes" id="UP001055439"/>
    </source>
</evidence>
<keyword evidence="3" id="KW-1185">Reference proteome</keyword>
<accession>A0A9E7E8K8</accession>
<reference evidence="2" key="1">
    <citation type="submission" date="2022-05" db="EMBL/GenBank/DDBJ databases">
        <title>The Musa troglodytarum L. genome provides insights into the mechanism of non-climacteric behaviour and enrichment of carotenoids.</title>
        <authorList>
            <person name="Wang J."/>
        </authorList>
    </citation>
    <scope>NUCLEOTIDE SEQUENCE</scope>
    <source>
        <tissue evidence="2">Leaf</tissue>
    </source>
</reference>
<organism evidence="2 3">
    <name type="scientific">Musa troglodytarum</name>
    <name type="common">fe'i banana</name>
    <dbReference type="NCBI Taxonomy" id="320322"/>
    <lineage>
        <taxon>Eukaryota</taxon>
        <taxon>Viridiplantae</taxon>
        <taxon>Streptophyta</taxon>
        <taxon>Embryophyta</taxon>
        <taxon>Tracheophyta</taxon>
        <taxon>Spermatophyta</taxon>
        <taxon>Magnoliopsida</taxon>
        <taxon>Liliopsida</taxon>
        <taxon>Zingiberales</taxon>
        <taxon>Musaceae</taxon>
        <taxon>Musa</taxon>
    </lineage>
</organism>
<sequence length="51" mass="5137">MAASGSLGAGRERFDPAAGGAGSRLAPTESEAETRPSRPPASPSCFLHPKV</sequence>
<evidence type="ECO:0000313" key="2">
    <source>
        <dbReference type="EMBL" id="URD72336.1"/>
    </source>
</evidence>
<name>A0A9E7E8K8_9LILI</name>
<dbReference type="AlphaFoldDB" id="A0A9E7E8K8"/>
<dbReference type="EMBL" id="CP097502">
    <property type="protein sequence ID" value="URD72336.1"/>
    <property type="molecule type" value="Genomic_DNA"/>
</dbReference>
<feature type="region of interest" description="Disordered" evidence="1">
    <location>
        <begin position="1"/>
        <end position="51"/>
    </location>
</feature>
<gene>
    <name evidence="2" type="ORF">MUK42_08875</name>
</gene>
<protein>
    <submittedName>
        <fullName evidence="2">Uncharacterized protein</fullName>
    </submittedName>
</protein>
<proteinExistence type="predicted"/>
<dbReference type="Proteomes" id="UP001055439">
    <property type="component" value="Chromosome 1"/>
</dbReference>
<evidence type="ECO:0000256" key="1">
    <source>
        <dbReference type="SAM" id="MobiDB-lite"/>
    </source>
</evidence>